<reference evidence="2 3" key="1">
    <citation type="journal article" date="2019" name="Syst. Appl. Microbiol.">
        <title>Characterization of Bifidobacterium species in feaces of the Egyptian fruit bat: Description of B. vespertilionis sp. nov. and B. rousetti sp. nov.</title>
        <authorList>
            <person name="Modesto M."/>
            <person name="Satti M."/>
            <person name="Watanabe K."/>
            <person name="Puglisi E."/>
            <person name="Morelli L."/>
            <person name="Huang C.-H."/>
            <person name="Liou J.-S."/>
            <person name="Miyashita M."/>
            <person name="Tamura T."/>
            <person name="Saito S."/>
            <person name="Mori K."/>
            <person name="Huang L."/>
            <person name="Sciavilla P."/>
            <person name="Sandri C."/>
            <person name="Spiezio C."/>
            <person name="Vitali F."/>
            <person name="Cavalieri D."/>
            <person name="Perpetuini G."/>
            <person name="Tofalo R."/>
            <person name="Bonetti A."/>
            <person name="Arita M."/>
            <person name="Mattarelli P."/>
        </authorList>
    </citation>
    <scope>NUCLEOTIDE SEQUENCE [LARGE SCALE GENOMIC DNA]</scope>
    <source>
        <strain evidence="2 3">RST7</strain>
    </source>
</reference>
<accession>A0A5M9ZXS1</accession>
<evidence type="ECO:0000256" key="1">
    <source>
        <dbReference type="SAM" id="MobiDB-lite"/>
    </source>
</evidence>
<proteinExistence type="predicted"/>
<protein>
    <submittedName>
        <fullName evidence="2">Uncharacterized protein</fullName>
    </submittedName>
</protein>
<sequence>MSDVANENVTPPATGAESTVAATTGRHVAPTAGEDAAETPRFPETMAELKAANPIVARLPELVSPGELSVSQSADFSIVDTFLRSKLDDLIPKPDEQDDDGSKLVERQVLAARLLDSMNAYYRDLASDKDAYDQAFKGLDANAVFWALCDLVVFYRLALGKSTDSVVNSTSAKSN</sequence>
<dbReference type="Proteomes" id="UP000412028">
    <property type="component" value="Unassembled WGS sequence"/>
</dbReference>
<gene>
    <name evidence="2" type="ORF">EMO89_02705</name>
</gene>
<organism evidence="2 3">
    <name type="scientific">Bifidobacterium tissieri</name>
    <dbReference type="NCBI Taxonomy" id="1630162"/>
    <lineage>
        <taxon>Bacteria</taxon>
        <taxon>Bacillati</taxon>
        <taxon>Actinomycetota</taxon>
        <taxon>Actinomycetes</taxon>
        <taxon>Bifidobacteriales</taxon>
        <taxon>Bifidobacteriaceae</taxon>
        <taxon>Bifidobacterium</taxon>
    </lineage>
</organism>
<evidence type="ECO:0000313" key="3">
    <source>
        <dbReference type="Proteomes" id="UP000412028"/>
    </source>
</evidence>
<feature type="compositionally biased region" description="Polar residues" evidence="1">
    <location>
        <begin position="1"/>
        <end position="22"/>
    </location>
</feature>
<feature type="region of interest" description="Disordered" evidence="1">
    <location>
        <begin position="1"/>
        <end position="41"/>
    </location>
</feature>
<evidence type="ECO:0000313" key="2">
    <source>
        <dbReference type="EMBL" id="KAA8831652.1"/>
    </source>
</evidence>
<dbReference type="EMBL" id="RZUI01000002">
    <property type="protein sequence ID" value="KAA8831652.1"/>
    <property type="molecule type" value="Genomic_DNA"/>
</dbReference>
<comment type="caution">
    <text evidence="2">The sequence shown here is derived from an EMBL/GenBank/DDBJ whole genome shotgun (WGS) entry which is preliminary data.</text>
</comment>
<name>A0A5M9ZXS1_9BIFI</name>
<dbReference type="RefSeq" id="WP_150380825.1">
    <property type="nucleotide sequence ID" value="NZ_RZUI01000002.1"/>
</dbReference>
<dbReference type="AlphaFoldDB" id="A0A5M9ZXS1"/>